<reference evidence="2" key="1">
    <citation type="submission" date="2018-10" db="EMBL/GenBank/DDBJ databases">
        <title>Transcriptome assembly of Aceria tosichella (Wheat curl mite) Type 2.</title>
        <authorList>
            <person name="Scully E.D."/>
            <person name="Geib S.M."/>
            <person name="Palmer N.A."/>
            <person name="Gupta A.K."/>
            <person name="Sarath G."/>
            <person name="Tatineni S."/>
        </authorList>
    </citation>
    <scope>NUCLEOTIDE SEQUENCE</scope>
    <source>
        <strain evidence="2">LincolnNE</strain>
    </source>
</reference>
<organism evidence="2">
    <name type="scientific">Aceria tosichella</name>
    <name type="common">wheat curl mite</name>
    <dbReference type="NCBI Taxonomy" id="561515"/>
    <lineage>
        <taxon>Eukaryota</taxon>
        <taxon>Metazoa</taxon>
        <taxon>Ecdysozoa</taxon>
        <taxon>Arthropoda</taxon>
        <taxon>Chelicerata</taxon>
        <taxon>Arachnida</taxon>
        <taxon>Acari</taxon>
        <taxon>Acariformes</taxon>
        <taxon>Trombidiformes</taxon>
        <taxon>Prostigmata</taxon>
        <taxon>Eupodina</taxon>
        <taxon>Eriophyoidea</taxon>
        <taxon>Eriophyidae</taxon>
        <taxon>Eriophyinae</taxon>
        <taxon>Aceriini</taxon>
        <taxon>Aceria</taxon>
    </lineage>
</organism>
<gene>
    <name evidence="2" type="primary">Thoc1</name>
    <name evidence="2" type="ORF">g.21125</name>
</gene>
<dbReference type="GO" id="GO:0006406">
    <property type="term" value="P:mRNA export from nucleus"/>
    <property type="evidence" value="ECO:0007669"/>
    <property type="project" value="TreeGrafter"/>
</dbReference>
<feature type="region of interest" description="Disordered" evidence="1">
    <location>
        <begin position="144"/>
        <end position="178"/>
    </location>
</feature>
<feature type="compositionally biased region" description="Polar residues" evidence="1">
    <location>
        <begin position="169"/>
        <end position="178"/>
    </location>
</feature>
<dbReference type="InterPro" id="IPR021861">
    <property type="entry name" value="THO_THOC1"/>
</dbReference>
<dbReference type="GO" id="GO:0000445">
    <property type="term" value="C:THO complex part of transcription export complex"/>
    <property type="evidence" value="ECO:0007669"/>
    <property type="project" value="TreeGrafter"/>
</dbReference>
<sequence length="465" mass="54322">MLVVILDHPNHTFIANTGQRQPLKPSRMHVHSNKPTWDDDIFRVRTIQECEQIFRDYCEERLEQLRSSADKLSVLRSCCELLSRLDGTIHNEFAGRVLIFLAKFLPYFDRSGLNLKYESATYELPDSVTEQLKRIDDRNQAKLKSISQATGQDIEEGETISDDDEQNEEGGSTTPTTLQANPEKLFEKFWRLQNLMNKPDQLFDANTWRSFRAMVDSLLEYFETNQAQYKIWKLDGNYMTKPKTLNLQINDVNMRRCILLQIMLTLDYLDSRVESRPETLRLDNEQFKWIRSCSTRIMDVLEVLPNRREGYPFMAFVTSVLKNEAHWSRWKTEKCPEAKLVAKDDDEFITMGGTYHKRRKISDELKSAKAYNMHVIGSPDVSRLWNRRAQQIVDAPDVSKYFNQPPEKQAESFKDPQTSFRIVRLLRKSPHFFVPAASVIQSLDGYLKALADKHYNNNSNNNIQQ</sequence>
<name>A0A6G1S4R9_9ACAR</name>
<accession>A0A6G1S4R9</accession>
<dbReference type="AlphaFoldDB" id="A0A6G1S4R9"/>
<dbReference type="PANTHER" id="PTHR13265:SF0">
    <property type="entry name" value="HPR1"/>
    <property type="match status" value="1"/>
</dbReference>
<dbReference type="PANTHER" id="PTHR13265">
    <property type="entry name" value="THO COMPLEX SUBUNIT 1"/>
    <property type="match status" value="1"/>
</dbReference>
<dbReference type="Pfam" id="PF11957">
    <property type="entry name" value="efThoc1"/>
    <property type="match status" value="2"/>
</dbReference>
<evidence type="ECO:0000313" key="2">
    <source>
        <dbReference type="EMBL" id="MDE44953.1"/>
    </source>
</evidence>
<evidence type="ECO:0000256" key="1">
    <source>
        <dbReference type="SAM" id="MobiDB-lite"/>
    </source>
</evidence>
<dbReference type="EMBL" id="GGYP01000182">
    <property type="protein sequence ID" value="MDE44953.1"/>
    <property type="molecule type" value="Transcribed_RNA"/>
</dbReference>
<feature type="compositionally biased region" description="Acidic residues" evidence="1">
    <location>
        <begin position="153"/>
        <end position="168"/>
    </location>
</feature>
<protein>
    <submittedName>
        <fullName evidence="2">THO complex subunit 1</fullName>
    </submittedName>
</protein>
<proteinExistence type="predicted"/>